<evidence type="ECO:0000256" key="1">
    <source>
        <dbReference type="ARBA" id="ARBA00023015"/>
    </source>
</evidence>
<dbReference type="PANTHER" id="PTHR43537:SF5">
    <property type="entry name" value="UXU OPERON TRANSCRIPTIONAL REGULATOR"/>
    <property type="match status" value="1"/>
</dbReference>
<dbReference type="CDD" id="cd07377">
    <property type="entry name" value="WHTH_GntR"/>
    <property type="match status" value="1"/>
</dbReference>
<dbReference type="RefSeq" id="WP_307041560.1">
    <property type="nucleotide sequence ID" value="NZ_JAUSYY010000001.1"/>
</dbReference>
<dbReference type="SUPFAM" id="SSF46785">
    <property type="entry name" value="Winged helix' DNA-binding domain"/>
    <property type="match status" value="1"/>
</dbReference>
<dbReference type="SUPFAM" id="SSF48008">
    <property type="entry name" value="GntR ligand-binding domain-like"/>
    <property type="match status" value="1"/>
</dbReference>
<dbReference type="EMBL" id="JAUSYY010000001">
    <property type="protein sequence ID" value="MDQ0894368.1"/>
    <property type="molecule type" value="Genomic_DNA"/>
</dbReference>
<keyword evidence="3" id="KW-0804">Transcription</keyword>
<dbReference type="PROSITE" id="PS50949">
    <property type="entry name" value="HTH_GNTR"/>
    <property type="match status" value="1"/>
</dbReference>
<keyword evidence="6" id="KW-1185">Reference proteome</keyword>
<name>A0ABU0R8I3_9MICO</name>
<dbReference type="SMART" id="SM00345">
    <property type="entry name" value="HTH_GNTR"/>
    <property type="match status" value="1"/>
</dbReference>
<organism evidence="5 6">
    <name type="scientific">Agromyces ramosus</name>
    <dbReference type="NCBI Taxonomy" id="33879"/>
    <lineage>
        <taxon>Bacteria</taxon>
        <taxon>Bacillati</taxon>
        <taxon>Actinomycetota</taxon>
        <taxon>Actinomycetes</taxon>
        <taxon>Micrococcales</taxon>
        <taxon>Microbacteriaceae</taxon>
        <taxon>Agromyces</taxon>
    </lineage>
</organism>
<keyword evidence="1" id="KW-0805">Transcription regulation</keyword>
<dbReference type="Gene3D" id="1.10.10.10">
    <property type="entry name" value="Winged helix-like DNA-binding domain superfamily/Winged helix DNA-binding domain"/>
    <property type="match status" value="1"/>
</dbReference>
<dbReference type="PRINTS" id="PR00035">
    <property type="entry name" value="HTHGNTR"/>
</dbReference>
<dbReference type="Proteomes" id="UP001239083">
    <property type="component" value="Unassembled WGS sequence"/>
</dbReference>
<keyword evidence="5" id="KW-0670">Pyruvate</keyword>
<dbReference type="InterPro" id="IPR008920">
    <property type="entry name" value="TF_FadR/GntR_C"/>
</dbReference>
<protein>
    <submittedName>
        <fullName evidence="5">GntR family transcriptional repressor for pyruvate dehydrogenase complex</fullName>
    </submittedName>
</protein>
<evidence type="ECO:0000256" key="3">
    <source>
        <dbReference type="ARBA" id="ARBA00023163"/>
    </source>
</evidence>
<dbReference type="PANTHER" id="PTHR43537">
    <property type="entry name" value="TRANSCRIPTIONAL REGULATOR, GNTR FAMILY"/>
    <property type="match status" value="1"/>
</dbReference>
<proteinExistence type="predicted"/>
<dbReference type="Pfam" id="PF00392">
    <property type="entry name" value="GntR"/>
    <property type="match status" value="1"/>
</dbReference>
<dbReference type="Pfam" id="PF07729">
    <property type="entry name" value="FCD"/>
    <property type="match status" value="1"/>
</dbReference>
<gene>
    <name evidence="5" type="ORF">QFZ26_001923</name>
</gene>
<evidence type="ECO:0000256" key="2">
    <source>
        <dbReference type="ARBA" id="ARBA00023125"/>
    </source>
</evidence>
<dbReference type="InterPro" id="IPR036390">
    <property type="entry name" value="WH_DNA-bd_sf"/>
</dbReference>
<evidence type="ECO:0000313" key="6">
    <source>
        <dbReference type="Proteomes" id="UP001239083"/>
    </source>
</evidence>
<evidence type="ECO:0000259" key="4">
    <source>
        <dbReference type="PROSITE" id="PS50949"/>
    </source>
</evidence>
<comment type="caution">
    <text evidence="5">The sequence shown here is derived from an EMBL/GenBank/DDBJ whole genome shotgun (WGS) entry which is preliminary data.</text>
</comment>
<evidence type="ECO:0000313" key="5">
    <source>
        <dbReference type="EMBL" id="MDQ0894368.1"/>
    </source>
</evidence>
<keyword evidence="2" id="KW-0238">DNA-binding</keyword>
<dbReference type="InterPro" id="IPR000524">
    <property type="entry name" value="Tscrpt_reg_HTH_GntR"/>
</dbReference>
<reference evidence="5 6" key="1">
    <citation type="submission" date="2023-07" db="EMBL/GenBank/DDBJ databases">
        <title>Comparative genomics of wheat-associated soil bacteria to identify genetic determinants of phenazine resistance.</title>
        <authorList>
            <person name="Mouncey N."/>
        </authorList>
    </citation>
    <scope>NUCLEOTIDE SEQUENCE [LARGE SCALE GENOMIC DNA]</scope>
    <source>
        <strain evidence="5 6">V3I3</strain>
    </source>
</reference>
<feature type="domain" description="HTH gntR-type" evidence="4">
    <location>
        <begin position="12"/>
        <end position="80"/>
    </location>
</feature>
<dbReference type="InterPro" id="IPR011711">
    <property type="entry name" value="GntR_C"/>
</dbReference>
<dbReference type="SMART" id="SM00895">
    <property type="entry name" value="FCD"/>
    <property type="match status" value="1"/>
</dbReference>
<dbReference type="Gene3D" id="1.20.120.530">
    <property type="entry name" value="GntR ligand-binding domain-like"/>
    <property type="match status" value="1"/>
</dbReference>
<sequence>MEWASLRRSESLSVPDRLSVDLERLIIDGQLKPGDRLPPERELGELLGVSRVSIRQALHELESRGLIDRRPGRGTIVVSAASRGGHAGDALSALLDATAAGNTELSRIMELRAVIEPPIAALAATRVTSRDIAQLRALVEEMEVETDLERYAVLDRAFHQTISQYTHNPLLAQLTELIASEIAPSRRRALQTPERRIASSAAHRRIFEAIAAHDGPKAELEARAHVESVLLSALRASSADPEIAASSAATESTPA</sequence>
<accession>A0ABU0R8I3</accession>
<dbReference type="InterPro" id="IPR036388">
    <property type="entry name" value="WH-like_DNA-bd_sf"/>
</dbReference>